<comment type="similarity">
    <text evidence="1">Belongs to the type III secretion exporter family.</text>
</comment>
<dbReference type="PANTHER" id="PTHR30531">
    <property type="entry name" value="FLAGELLAR BIOSYNTHETIC PROTEIN FLHB"/>
    <property type="match status" value="1"/>
</dbReference>
<keyword evidence="4" id="KW-0969">Cilium</keyword>
<dbReference type="EMBL" id="FXTK01000009">
    <property type="protein sequence ID" value="SMO74160.1"/>
    <property type="molecule type" value="Genomic_DNA"/>
</dbReference>
<gene>
    <name evidence="4" type="ORF">SAMN06265221_10967</name>
</gene>
<sequence>MSEQEEDKQFEASEQKLRRAREQGDIPRSVELSSAMMYLGLWMALPLAAAWALPDWVAMAARAMGAEPWPDGRGRSVMDIAWGLSGFASLATLVFVAIMTVPIFAGLIVQRGIVFTPKKLMPDLNRINPLKNAAQKFGGAGLATYAISLLKVCLVGAGGWLLYASLLGWMMTSGAMADLQWVAGLGLMMQRVVWLALGIGFAFAAIDILWKRLEYLRRQRMSRKEMLDEHKESEGDPHLKSARRQKGLDIVMNSMLADVEKADVVIVNPTHYAVALEWKRGSGRAPVCLAKGVDDVARRIRERAGEHRVPIWSDPPCARALHATVEVGAEIRAEHFAPVAAAIRFAEAMRKKARGGWSGLPTTRKNQK</sequence>
<dbReference type="Proteomes" id="UP000319014">
    <property type="component" value="Unassembled WGS sequence"/>
</dbReference>
<dbReference type="AlphaFoldDB" id="A0A521DTI2"/>
<dbReference type="InterPro" id="IPR029025">
    <property type="entry name" value="T3SS_substrate_exporter_C"/>
</dbReference>
<evidence type="ECO:0000256" key="2">
    <source>
        <dbReference type="SAM" id="MobiDB-lite"/>
    </source>
</evidence>
<organism evidence="4 5">
    <name type="scientific">Paracoccus laeviglucosivorans</name>
    <dbReference type="NCBI Taxonomy" id="1197861"/>
    <lineage>
        <taxon>Bacteria</taxon>
        <taxon>Pseudomonadati</taxon>
        <taxon>Pseudomonadota</taxon>
        <taxon>Alphaproteobacteria</taxon>
        <taxon>Rhodobacterales</taxon>
        <taxon>Paracoccaceae</taxon>
        <taxon>Paracoccus</taxon>
    </lineage>
</organism>
<keyword evidence="4" id="KW-0282">Flagellum</keyword>
<feature type="region of interest" description="Disordered" evidence="2">
    <location>
        <begin position="1"/>
        <end position="22"/>
    </location>
</feature>
<dbReference type="RefSeq" id="WP_142663340.1">
    <property type="nucleotide sequence ID" value="NZ_FXTK01000009.1"/>
</dbReference>
<dbReference type="PANTHER" id="PTHR30531:SF12">
    <property type="entry name" value="FLAGELLAR BIOSYNTHETIC PROTEIN FLHB"/>
    <property type="match status" value="1"/>
</dbReference>
<name>A0A521DTI2_9RHOB</name>
<evidence type="ECO:0000256" key="1">
    <source>
        <dbReference type="ARBA" id="ARBA00010690"/>
    </source>
</evidence>
<accession>A0A521DTI2</accession>
<feature type="transmembrane region" description="Helical" evidence="3">
    <location>
        <begin position="80"/>
        <end position="109"/>
    </location>
</feature>
<dbReference type="Pfam" id="PF01312">
    <property type="entry name" value="Bac_export_2"/>
    <property type="match status" value="1"/>
</dbReference>
<evidence type="ECO:0000256" key="3">
    <source>
        <dbReference type="SAM" id="Phobius"/>
    </source>
</evidence>
<dbReference type="GO" id="GO:0005886">
    <property type="term" value="C:plasma membrane"/>
    <property type="evidence" value="ECO:0007669"/>
    <property type="project" value="TreeGrafter"/>
</dbReference>
<dbReference type="PRINTS" id="PR00950">
    <property type="entry name" value="TYPE3IMSPROT"/>
</dbReference>
<reference evidence="4 5" key="1">
    <citation type="submission" date="2017-05" db="EMBL/GenBank/DDBJ databases">
        <authorList>
            <person name="Varghese N."/>
            <person name="Submissions S."/>
        </authorList>
    </citation>
    <scope>NUCLEOTIDE SEQUENCE [LARGE SCALE GENOMIC DNA]</scope>
    <source>
        <strain evidence="4 5">DSM 100094</strain>
    </source>
</reference>
<keyword evidence="3" id="KW-0812">Transmembrane</keyword>
<dbReference type="Gene3D" id="3.40.1690.10">
    <property type="entry name" value="secretion proteins EscU"/>
    <property type="match status" value="1"/>
</dbReference>
<evidence type="ECO:0000313" key="5">
    <source>
        <dbReference type="Proteomes" id="UP000319014"/>
    </source>
</evidence>
<feature type="transmembrane region" description="Helical" evidence="3">
    <location>
        <begin position="35"/>
        <end position="53"/>
    </location>
</feature>
<dbReference type="GO" id="GO:0009306">
    <property type="term" value="P:protein secretion"/>
    <property type="evidence" value="ECO:0007669"/>
    <property type="project" value="InterPro"/>
</dbReference>
<feature type="transmembrane region" description="Helical" evidence="3">
    <location>
        <begin position="152"/>
        <end position="172"/>
    </location>
</feature>
<keyword evidence="5" id="KW-1185">Reference proteome</keyword>
<evidence type="ECO:0000313" key="4">
    <source>
        <dbReference type="EMBL" id="SMO74160.1"/>
    </source>
</evidence>
<keyword evidence="3" id="KW-1133">Transmembrane helix</keyword>
<feature type="compositionally biased region" description="Basic and acidic residues" evidence="2">
    <location>
        <begin position="7"/>
        <end position="22"/>
    </location>
</feature>
<keyword evidence="4" id="KW-0966">Cell projection</keyword>
<protein>
    <submittedName>
        <fullName evidence="4">Flagellar biosynthetic protein FlhB</fullName>
    </submittedName>
</protein>
<dbReference type="OrthoDB" id="9807950at2"/>
<keyword evidence="3" id="KW-0472">Membrane</keyword>
<feature type="transmembrane region" description="Helical" evidence="3">
    <location>
        <begin position="192"/>
        <end position="210"/>
    </location>
</feature>
<dbReference type="InterPro" id="IPR006135">
    <property type="entry name" value="T3SS_substrate_exporter"/>
</dbReference>
<proteinExistence type="inferred from homology"/>
<dbReference type="SUPFAM" id="SSF160544">
    <property type="entry name" value="EscU C-terminal domain-like"/>
    <property type="match status" value="1"/>
</dbReference>